<dbReference type="InterPro" id="IPR036157">
    <property type="entry name" value="dUTPase-like_sf"/>
</dbReference>
<dbReference type="PROSITE" id="PS50175">
    <property type="entry name" value="ASP_PROT_RETROV"/>
    <property type="match status" value="1"/>
</dbReference>
<reference evidence="5 6" key="1">
    <citation type="submission" date="2018-07" db="EMBL/GenBank/DDBJ databases">
        <title>A high quality draft genome assembly of the barn swallow (H. rustica rustica).</title>
        <authorList>
            <person name="Formenti G."/>
            <person name="Chiara M."/>
            <person name="Poveda L."/>
            <person name="Francoijs K.-J."/>
            <person name="Bonisoli-Alquati A."/>
            <person name="Canova L."/>
            <person name="Gianfranceschi L."/>
            <person name="Horner D.S."/>
            <person name="Saino N."/>
        </authorList>
    </citation>
    <scope>NUCLEOTIDE SEQUENCE [LARGE SCALE GENOMIC DNA]</scope>
    <source>
        <strain evidence="5">Chelidonia</strain>
        <tissue evidence="5">Blood</tissue>
    </source>
</reference>
<evidence type="ECO:0000313" key="5">
    <source>
        <dbReference type="EMBL" id="RMC05635.1"/>
    </source>
</evidence>
<dbReference type="EMBL" id="QRBI01000122">
    <property type="protein sequence ID" value="RMC05635.1"/>
    <property type="molecule type" value="Genomic_DNA"/>
</dbReference>
<sequence>MEHEGETRSDTSFSPSLGANEGLLGQLAASTCGSAGLDVFTAAKVILDSCGVHKVPLDAFGPVGEGMSAFLMRTSSAAAQGIIVHLGLIDEDFIGQIYAMVSTPIPPHPSPKGTRIAQLVPFKSSVHRAENQLQGNSGFGSTGPPQVHWTTVLTKDRPEKVCTLPIPGATPSEICLRGLFDIGVDITILSLAAWPLEWPSDLVQTTITGLARMA</sequence>
<evidence type="ECO:0000259" key="4">
    <source>
        <dbReference type="PROSITE" id="PS50175"/>
    </source>
</evidence>
<dbReference type="Proteomes" id="UP000269221">
    <property type="component" value="Unassembled WGS sequence"/>
</dbReference>
<dbReference type="GO" id="GO:0004190">
    <property type="term" value="F:aspartic-type endopeptidase activity"/>
    <property type="evidence" value="ECO:0007669"/>
    <property type="project" value="UniProtKB-KW"/>
</dbReference>
<dbReference type="InterPro" id="IPR029054">
    <property type="entry name" value="dUTPase-like"/>
</dbReference>
<name>A0A3M0JXU4_HIRRU</name>
<gene>
    <name evidence="5" type="ORF">DUI87_17720</name>
</gene>
<dbReference type="SUPFAM" id="SSF50630">
    <property type="entry name" value="Acid proteases"/>
    <property type="match status" value="1"/>
</dbReference>
<accession>A0A3M0JXU4</accession>
<dbReference type="Pfam" id="PF00692">
    <property type="entry name" value="dUTPase"/>
    <property type="match status" value="1"/>
</dbReference>
<evidence type="ECO:0000256" key="1">
    <source>
        <dbReference type="ARBA" id="ARBA00022670"/>
    </source>
</evidence>
<keyword evidence="6" id="KW-1185">Reference proteome</keyword>
<dbReference type="OrthoDB" id="9900537at2759"/>
<dbReference type="GO" id="GO:0006508">
    <property type="term" value="P:proteolysis"/>
    <property type="evidence" value="ECO:0007669"/>
    <property type="project" value="UniProtKB-KW"/>
</dbReference>
<dbReference type="InterPro" id="IPR018061">
    <property type="entry name" value="Retropepsins"/>
</dbReference>
<organism evidence="5 6">
    <name type="scientific">Hirundo rustica rustica</name>
    <dbReference type="NCBI Taxonomy" id="333673"/>
    <lineage>
        <taxon>Eukaryota</taxon>
        <taxon>Metazoa</taxon>
        <taxon>Chordata</taxon>
        <taxon>Craniata</taxon>
        <taxon>Vertebrata</taxon>
        <taxon>Euteleostomi</taxon>
        <taxon>Archelosauria</taxon>
        <taxon>Archosauria</taxon>
        <taxon>Dinosauria</taxon>
        <taxon>Saurischia</taxon>
        <taxon>Theropoda</taxon>
        <taxon>Coelurosauria</taxon>
        <taxon>Aves</taxon>
        <taxon>Neognathae</taxon>
        <taxon>Neoaves</taxon>
        <taxon>Telluraves</taxon>
        <taxon>Australaves</taxon>
        <taxon>Passeriformes</taxon>
        <taxon>Sylvioidea</taxon>
        <taxon>Hirundinidae</taxon>
        <taxon>Hirundo</taxon>
    </lineage>
</organism>
<dbReference type="Gene3D" id="2.40.70.10">
    <property type="entry name" value="Acid Proteases"/>
    <property type="match status" value="1"/>
</dbReference>
<dbReference type="InterPro" id="IPR001995">
    <property type="entry name" value="Peptidase_A2_cat"/>
</dbReference>
<dbReference type="PANTHER" id="PTHR19422:SF123">
    <property type="entry name" value="RT1 CLASS I, LOCUS CE15"/>
    <property type="match status" value="1"/>
</dbReference>
<evidence type="ECO:0000256" key="3">
    <source>
        <dbReference type="ARBA" id="ARBA00022801"/>
    </source>
</evidence>
<dbReference type="SUPFAM" id="SSF51283">
    <property type="entry name" value="dUTPase-like"/>
    <property type="match status" value="1"/>
</dbReference>
<keyword evidence="2" id="KW-0064">Aspartyl protease</keyword>
<evidence type="ECO:0000313" key="6">
    <source>
        <dbReference type="Proteomes" id="UP000269221"/>
    </source>
</evidence>
<evidence type="ECO:0000256" key="2">
    <source>
        <dbReference type="ARBA" id="ARBA00022750"/>
    </source>
</evidence>
<dbReference type="InterPro" id="IPR051592">
    <property type="entry name" value="HERV-K_Pro_peptidase_A2"/>
</dbReference>
<protein>
    <recommendedName>
        <fullName evidence="4">Peptidase A2 domain-containing protein</fullName>
    </recommendedName>
</protein>
<feature type="domain" description="Peptidase A2" evidence="4">
    <location>
        <begin position="176"/>
        <end position="214"/>
    </location>
</feature>
<comment type="caution">
    <text evidence="5">The sequence shown here is derived from an EMBL/GenBank/DDBJ whole genome shotgun (WGS) entry which is preliminary data.</text>
</comment>
<dbReference type="PANTHER" id="PTHR19422">
    <property type="entry name" value="GAG RETROVIRAL POLYPROTEIN"/>
    <property type="match status" value="1"/>
</dbReference>
<dbReference type="InterPro" id="IPR021109">
    <property type="entry name" value="Peptidase_aspartic_dom_sf"/>
</dbReference>
<dbReference type="Pfam" id="PF00077">
    <property type="entry name" value="RVP"/>
    <property type="match status" value="1"/>
</dbReference>
<proteinExistence type="predicted"/>
<keyword evidence="3" id="KW-0378">Hydrolase</keyword>
<dbReference type="Gene3D" id="2.70.40.10">
    <property type="match status" value="1"/>
</dbReference>
<dbReference type="AlphaFoldDB" id="A0A3M0JXU4"/>
<keyword evidence="1" id="KW-0645">Protease</keyword>